<dbReference type="InterPro" id="IPR009078">
    <property type="entry name" value="Ferritin-like_SF"/>
</dbReference>
<protein>
    <recommendedName>
        <fullName evidence="3">Iron-binding protein</fullName>
    </recommendedName>
</protein>
<name>A0ABT7QZ34_9BACT</name>
<dbReference type="EMBL" id="JAQIBD010000002">
    <property type="protein sequence ID" value="MDM5271779.1"/>
    <property type="molecule type" value="Genomic_DNA"/>
</dbReference>
<gene>
    <name evidence="1" type="ORF">PGH07_06290</name>
</gene>
<dbReference type="SUPFAM" id="SSF47240">
    <property type="entry name" value="Ferritin-like"/>
    <property type="match status" value="1"/>
</dbReference>
<comment type="caution">
    <text evidence="1">The sequence shown here is derived from an EMBL/GenBank/DDBJ whole genome shotgun (WGS) entry which is preliminary data.</text>
</comment>
<evidence type="ECO:0000313" key="1">
    <source>
        <dbReference type="EMBL" id="MDM5271779.1"/>
    </source>
</evidence>
<dbReference type="Proteomes" id="UP001169069">
    <property type="component" value="Unassembled WGS sequence"/>
</dbReference>
<evidence type="ECO:0000313" key="2">
    <source>
        <dbReference type="Proteomes" id="UP001169069"/>
    </source>
</evidence>
<proteinExistence type="predicted"/>
<sequence>MKTVMIKMHEIWLETMMAGFMSSGEKKEQLFDFANIFFRHFTWLENELIVTREAYNYDRDMISVQVEKLSDLLHQIIKNLNALDLQLAGFADRDLAQRISSDMHYIKNVMMQMEDERVEAFNRELKYPGVSLSDEATKAFTRFLFEESYKEYELILIYNYLKAHSDDAYLNRIFQILIDESQFHFKSFGNMMAKMGILTVPRIVMKELYQVEDVVAFLKDGIEEELAAKEECRALSDAVAKDSTELAAFFDFINLQENYHITLMKDALAYYTKKETDV</sequence>
<reference evidence="1" key="1">
    <citation type="submission" date="2023-01" db="EMBL/GenBank/DDBJ databases">
        <title>Sulfurovum sp. zt1-1 genome assembly.</title>
        <authorList>
            <person name="Wang J."/>
        </authorList>
    </citation>
    <scope>NUCLEOTIDE SEQUENCE</scope>
    <source>
        <strain evidence="1">Zt1-1</strain>
    </source>
</reference>
<accession>A0ABT7QZ34</accession>
<dbReference type="RefSeq" id="WP_289413506.1">
    <property type="nucleotide sequence ID" value="NZ_JAQIBD010000002.1"/>
</dbReference>
<organism evidence="1 2">
    <name type="scientific">Sulfurovum zhangzhouensis</name>
    <dbReference type="NCBI Taxonomy" id="3019067"/>
    <lineage>
        <taxon>Bacteria</taxon>
        <taxon>Pseudomonadati</taxon>
        <taxon>Campylobacterota</taxon>
        <taxon>Epsilonproteobacteria</taxon>
        <taxon>Campylobacterales</taxon>
        <taxon>Sulfurovaceae</taxon>
        <taxon>Sulfurovum</taxon>
    </lineage>
</organism>
<keyword evidence="2" id="KW-1185">Reference proteome</keyword>
<evidence type="ECO:0008006" key="3">
    <source>
        <dbReference type="Google" id="ProtNLM"/>
    </source>
</evidence>